<proteinExistence type="predicted"/>
<feature type="domain" description="GIY-YIG" evidence="2">
    <location>
        <begin position="152"/>
        <end position="377"/>
    </location>
</feature>
<protein>
    <submittedName>
        <fullName evidence="3">Uncharacterized protein</fullName>
    </submittedName>
</protein>
<reference evidence="3" key="1">
    <citation type="journal article" date="2008" name="Genomics">
        <title>Large-insert genome analysis technology detects structural variation in Pseudomonas aeruginosa clinical strains from cystic fibrosis patients.</title>
        <authorList>
            <person name="Hayden H.S."/>
            <person name="Gillett W."/>
            <person name="Saenphimmachak C."/>
            <person name="Lim R."/>
            <person name="Zhou Y."/>
            <person name="Jacobs M.A."/>
            <person name="Chang J."/>
            <person name="Rohmer L."/>
            <person name="D'Argenio D.A."/>
            <person name="Palmieri A."/>
            <person name="Levy R."/>
            <person name="Haugen E."/>
            <person name="Wong G.K."/>
            <person name="Brittnacher M.J."/>
            <person name="Burns J.L."/>
            <person name="Miller S.I."/>
            <person name="Olson M.V."/>
            <person name="Kaul R."/>
        </authorList>
    </citation>
    <scope>NUCLEOTIDE SEQUENCE</scope>
    <source>
        <strain evidence="3">PACS181</strain>
    </source>
</reference>
<dbReference type="Pfam" id="PF26468">
    <property type="entry name" value="GIY_YIG_3"/>
    <property type="match status" value="1"/>
</dbReference>
<evidence type="ECO:0000313" key="3">
    <source>
        <dbReference type="EMBL" id="ACD39321.1"/>
    </source>
</evidence>
<dbReference type="InterPro" id="IPR049251">
    <property type="entry name" value="DUF6884"/>
</dbReference>
<evidence type="ECO:0000259" key="2">
    <source>
        <dbReference type="Pfam" id="PF26468"/>
    </source>
</evidence>
<dbReference type="Pfam" id="PF21818">
    <property type="entry name" value="DUF6884"/>
    <property type="match status" value="1"/>
</dbReference>
<accession>B3G2Q9</accession>
<evidence type="ECO:0000259" key="1">
    <source>
        <dbReference type="Pfam" id="PF21818"/>
    </source>
</evidence>
<feature type="domain" description="DUF6884" evidence="1">
    <location>
        <begin position="13"/>
        <end position="145"/>
    </location>
</feature>
<name>B3G2Q9_PSEAI</name>
<dbReference type="EMBL" id="EU595755">
    <property type="protein sequence ID" value="ACD39321.1"/>
    <property type="molecule type" value="Genomic_DNA"/>
</dbReference>
<sequence>MTEILEKARVNTVCLVACTSKKSDQPTAAEFIYRSPLFLAARSYAQRRADQWFILSAKHGLLSPEEIIAPYNESLLNQSEAQRQAWAADVHRTLNARVPAGGRIIFLAGSAYRSYLAPAFEADGRETAAPMSSLGIGSQVSWLQKVESEHVRLSHIDRFYALLERVTALNTSLSRKLSQQTAASVRHKRGIYFFFEDGEMRMTAPFQHRVVRVGTHAVSEGSKATLWNRLRTHRGVGNGLGNHRGSIFRLHIGESLIRRGALESNFPTWGKGQSASAEVRSAEEEIELAVSEHIGGMQVAWLEVPDTPSADSDRGYLERNFIALLAGATGPLDLPSGNWLGRWSTREAVKNSGLWNVNHVYETFDATSLDVFEQHIEVAEGLRARTEQSLAPRGWRLRIKERDNASGQIDLL</sequence>
<dbReference type="AlphaFoldDB" id="B3G2Q9"/>
<gene>
    <name evidence="3" type="ORF">PACL_0662</name>
</gene>
<dbReference type="InterPro" id="IPR058782">
    <property type="entry name" value="GIY_YIG_3"/>
</dbReference>
<organism evidence="3">
    <name type="scientific">Pseudomonas aeruginosa</name>
    <dbReference type="NCBI Taxonomy" id="287"/>
    <lineage>
        <taxon>Bacteria</taxon>
        <taxon>Pseudomonadati</taxon>
        <taxon>Pseudomonadota</taxon>
        <taxon>Gammaproteobacteria</taxon>
        <taxon>Pseudomonadales</taxon>
        <taxon>Pseudomonadaceae</taxon>
        <taxon>Pseudomonas</taxon>
    </lineage>
</organism>